<dbReference type="InParanoid" id="A0A672I0X6"/>
<dbReference type="Ensembl" id="ENSSFAT00005036189.1">
    <property type="protein sequence ID" value="ENSSFAP00005034882.1"/>
    <property type="gene ID" value="ENSSFAG00005017688.1"/>
</dbReference>
<feature type="compositionally biased region" description="Polar residues" evidence="1">
    <location>
        <begin position="21"/>
        <end position="45"/>
    </location>
</feature>
<sequence length="146" mass="16282">EAGCLHGRNPHARLEPRPSRPSHSNTKPQQAHTHTHDTNSISAQSRKWTVTFHRFSSHSPLGEACSFTGTDVGQAAQGSDLDTCRARVPFTFRPSSSPDAKLGARSADDLHLENWDRREESKRHKEAKENVTSLEVEMRTAIFLVS</sequence>
<reference evidence="2" key="3">
    <citation type="submission" date="2025-09" db="UniProtKB">
        <authorList>
            <consortium name="Ensembl"/>
        </authorList>
    </citation>
    <scope>IDENTIFICATION</scope>
</reference>
<evidence type="ECO:0000313" key="3">
    <source>
        <dbReference type="Proteomes" id="UP000472267"/>
    </source>
</evidence>
<reference evidence="2" key="1">
    <citation type="submission" date="2019-06" db="EMBL/GenBank/DDBJ databases">
        <authorList>
            <consortium name="Wellcome Sanger Institute Data Sharing"/>
        </authorList>
    </citation>
    <scope>NUCLEOTIDE SEQUENCE [LARGE SCALE GENOMIC DNA]</scope>
</reference>
<keyword evidence="3" id="KW-1185">Reference proteome</keyword>
<name>A0A672I0X6_SALFA</name>
<dbReference type="Proteomes" id="UP000472267">
    <property type="component" value="Chromosome 22"/>
</dbReference>
<evidence type="ECO:0000313" key="2">
    <source>
        <dbReference type="Ensembl" id="ENSSFAP00005034882.1"/>
    </source>
</evidence>
<feature type="region of interest" description="Disordered" evidence="1">
    <location>
        <begin position="1"/>
        <end position="45"/>
    </location>
</feature>
<accession>A0A672I0X6</accession>
<proteinExistence type="predicted"/>
<reference evidence="2" key="2">
    <citation type="submission" date="2025-08" db="UniProtKB">
        <authorList>
            <consortium name="Ensembl"/>
        </authorList>
    </citation>
    <scope>IDENTIFICATION</scope>
</reference>
<protein>
    <submittedName>
        <fullName evidence="2">Uncharacterized protein</fullName>
    </submittedName>
</protein>
<evidence type="ECO:0000256" key="1">
    <source>
        <dbReference type="SAM" id="MobiDB-lite"/>
    </source>
</evidence>
<dbReference type="AlphaFoldDB" id="A0A672I0X6"/>
<organism evidence="2 3">
    <name type="scientific">Salarias fasciatus</name>
    <name type="common">Jewelled blenny</name>
    <name type="synonym">Blennius fasciatus</name>
    <dbReference type="NCBI Taxonomy" id="181472"/>
    <lineage>
        <taxon>Eukaryota</taxon>
        <taxon>Metazoa</taxon>
        <taxon>Chordata</taxon>
        <taxon>Craniata</taxon>
        <taxon>Vertebrata</taxon>
        <taxon>Euteleostomi</taxon>
        <taxon>Actinopterygii</taxon>
        <taxon>Neopterygii</taxon>
        <taxon>Teleostei</taxon>
        <taxon>Neoteleostei</taxon>
        <taxon>Acanthomorphata</taxon>
        <taxon>Ovalentaria</taxon>
        <taxon>Blenniimorphae</taxon>
        <taxon>Blenniiformes</taxon>
        <taxon>Blennioidei</taxon>
        <taxon>Blenniidae</taxon>
        <taxon>Salariinae</taxon>
        <taxon>Salarias</taxon>
    </lineage>
</organism>